<protein>
    <submittedName>
        <fullName evidence="2">Sporulation initiation inhibitor protein Soj</fullName>
        <ecNumber evidence="2">3.6.-.-</ecNumber>
    </submittedName>
</protein>
<comment type="caution">
    <text evidence="2">The sequence shown here is derived from an EMBL/GenBank/DDBJ whole genome shotgun (WGS) entry which is preliminary data.</text>
</comment>
<reference evidence="2 3" key="1">
    <citation type="journal article" date="2016" name="Front. Microbiol.">
        <title>Comparative Genomic Analysis Reveals a Diverse Repertoire of Genes Involved in Prokaryote-Eukaryote Interactions within the Pseudovibrio Genus.</title>
        <authorList>
            <person name="Romano S."/>
            <person name="Fernandez-Guerra A."/>
            <person name="Reen F.J."/>
            <person name="Glockner F.O."/>
            <person name="Crowley S.P."/>
            <person name="O'Sullivan O."/>
            <person name="Cotter P.D."/>
            <person name="Adams C."/>
            <person name="Dobson A.D."/>
            <person name="O'Gara F."/>
        </authorList>
    </citation>
    <scope>NUCLEOTIDE SEQUENCE [LARGE SCALE GENOMIC DNA]</scope>
    <source>
        <strain evidence="2 3">Ad2</strain>
    </source>
</reference>
<dbReference type="Proteomes" id="UP000076577">
    <property type="component" value="Unassembled WGS sequence"/>
</dbReference>
<accession>A0A165U331</accession>
<dbReference type="AlphaFoldDB" id="A0A165U331"/>
<dbReference type="InterPro" id="IPR027417">
    <property type="entry name" value="P-loop_NTPase"/>
</dbReference>
<dbReference type="Gene3D" id="3.40.50.300">
    <property type="entry name" value="P-loop containing nucleotide triphosphate hydrolases"/>
    <property type="match status" value="1"/>
</dbReference>
<feature type="domain" description="AAA" evidence="1">
    <location>
        <begin position="278"/>
        <end position="341"/>
    </location>
</feature>
<dbReference type="STRING" id="989403.SAMN05421798_1273"/>
<gene>
    <name evidence="2" type="primary">soj_4</name>
    <name evidence="2" type="ORF">PsAD2_04007</name>
</gene>
<dbReference type="SUPFAM" id="SSF52540">
    <property type="entry name" value="P-loop containing nucleoside triphosphate hydrolases"/>
    <property type="match status" value="1"/>
</dbReference>
<dbReference type="Pfam" id="PF13614">
    <property type="entry name" value="AAA_31"/>
    <property type="match status" value="2"/>
</dbReference>
<dbReference type="GO" id="GO:0016787">
    <property type="term" value="F:hydrolase activity"/>
    <property type="evidence" value="ECO:0007669"/>
    <property type="project" value="UniProtKB-KW"/>
</dbReference>
<sequence length="449" mass="50764">MKTDIDQESNILQHMRADHEALQSVLASMSEAYFPPAAIKTLKRFSTVQAASWVGVSRAHFNKHADELGLAPELVGKSKQRFYTLSDINAVRQQLAQKTTSIEKARIYDPRRRDDEEVAVLSCVNFKGGSAKSTTAVHFAQYLALKGYRVLLADLDPQGSTSGMMGIIPERVTHDQSLYAAIRYDNPLPMSEVAQKTYIENLDIVPSGLWVADWEFDAPRVTTSTMDEERELRLRLAELENNLATGNLPRAEYERLSQEVDDLRVTMRGMSLQRLYFLRLQAALTDVQDNYDVVVCDTAPNLGYLSNAAIGASNHLLLTIQPQMLDCESMAQYLMTSITHQEQYEAAVRRALGPEYITDKTLHYLITRFNTASTPQNDVTKILRGYLKNVLDHSMVNTTAVEEARTRQLTLYESDRSQFNPKTYDRAIESMNQANAEIEKIILRGWGRL</sequence>
<evidence type="ECO:0000313" key="2">
    <source>
        <dbReference type="EMBL" id="KZL10348.1"/>
    </source>
</evidence>
<dbReference type="InterPro" id="IPR025669">
    <property type="entry name" value="AAA_dom"/>
</dbReference>
<dbReference type="PANTHER" id="PTHR13696">
    <property type="entry name" value="P-LOOP CONTAINING NUCLEOSIDE TRIPHOSPHATE HYDROLASE"/>
    <property type="match status" value="1"/>
</dbReference>
<organism evidence="2 3">
    <name type="scientific">Pseudovibrio axinellae</name>
    <dbReference type="NCBI Taxonomy" id="989403"/>
    <lineage>
        <taxon>Bacteria</taxon>
        <taxon>Pseudomonadati</taxon>
        <taxon>Pseudomonadota</taxon>
        <taxon>Alphaproteobacteria</taxon>
        <taxon>Hyphomicrobiales</taxon>
        <taxon>Stappiaceae</taxon>
        <taxon>Pseudovibrio</taxon>
    </lineage>
</organism>
<dbReference type="CDD" id="cd02042">
    <property type="entry name" value="ParAB_family"/>
    <property type="match status" value="1"/>
</dbReference>
<dbReference type="RefSeq" id="WP_068009980.1">
    <property type="nucleotide sequence ID" value="NZ_FOFM01000027.1"/>
</dbReference>
<keyword evidence="3" id="KW-1185">Reference proteome</keyword>
<dbReference type="InterPro" id="IPR050678">
    <property type="entry name" value="DNA_Partitioning_ATPase"/>
</dbReference>
<feature type="domain" description="AAA" evidence="1">
    <location>
        <begin position="120"/>
        <end position="238"/>
    </location>
</feature>
<dbReference type="EC" id="3.6.-.-" evidence="2"/>
<evidence type="ECO:0000313" key="3">
    <source>
        <dbReference type="Proteomes" id="UP000076577"/>
    </source>
</evidence>
<dbReference type="PANTHER" id="PTHR13696:SF52">
    <property type="entry name" value="PARA FAMILY PROTEIN CT_582"/>
    <property type="match status" value="1"/>
</dbReference>
<keyword evidence="2" id="KW-0378">Hydrolase</keyword>
<dbReference type="PATRIC" id="fig|989403.3.peg.4376"/>
<name>A0A165U331_9HYPH</name>
<evidence type="ECO:0000259" key="1">
    <source>
        <dbReference type="Pfam" id="PF13614"/>
    </source>
</evidence>
<proteinExistence type="predicted"/>
<dbReference type="EMBL" id="LMCB01000116">
    <property type="protein sequence ID" value="KZL10348.1"/>
    <property type="molecule type" value="Genomic_DNA"/>
</dbReference>
<dbReference type="OrthoDB" id="9777757at2"/>